<evidence type="ECO:0000313" key="3">
    <source>
        <dbReference type="Proteomes" id="UP000196878"/>
    </source>
</evidence>
<comment type="caution">
    <text evidence="2">The sequence shown here is derived from an EMBL/GenBank/DDBJ whole genome shotgun (WGS) entry which is preliminary data.</text>
</comment>
<keyword evidence="3" id="KW-1185">Reference proteome</keyword>
<feature type="region of interest" description="Disordered" evidence="1">
    <location>
        <begin position="26"/>
        <end position="63"/>
    </location>
</feature>
<feature type="compositionally biased region" description="Polar residues" evidence="1">
    <location>
        <begin position="42"/>
        <end position="53"/>
    </location>
</feature>
<dbReference type="RefSeq" id="WP_088214154.1">
    <property type="nucleotide sequence ID" value="NZ_NIPW01000005.1"/>
</dbReference>
<organism evidence="2 3">
    <name type="scientific">Haematobacter genomosp. 1</name>
    <dbReference type="NCBI Taxonomy" id="366618"/>
    <lineage>
        <taxon>Bacteria</taxon>
        <taxon>Pseudomonadati</taxon>
        <taxon>Pseudomonadota</taxon>
        <taxon>Alphaproteobacteria</taxon>
        <taxon>Rhodobacterales</taxon>
        <taxon>Paracoccaceae</taxon>
        <taxon>Haematobacter</taxon>
    </lineage>
</organism>
<evidence type="ECO:0000313" key="2">
    <source>
        <dbReference type="EMBL" id="OWJ80322.1"/>
    </source>
</evidence>
<accession>A0A212AFN3</accession>
<reference evidence="2 3" key="1">
    <citation type="submission" date="2016-12" db="EMBL/GenBank/DDBJ databases">
        <title>Comparison of Traditional DNA-DNA Hybridization with In Silico Genomic Analysis.</title>
        <authorList>
            <person name="Nicholson A.C."/>
            <person name="Humrighouse B.W."/>
            <person name="Graziano J."/>
            <person name="Lasker B."/>
            <person name="Whitney A.M."/>
            <person name="Mcquiston J.R."/>
        </authorList>
    </citation>
    <scope>NUCLEOTIDE SEQUENCE [LARGE SCALE GENOMIC DNA]</scope>
    <source>
        <strain evidence="2 3">H2240</strain>
    </source>
</reference>
<dbReference type="Proteomes" id="UP000196878">
    <property type="component" value="Unassembled WGS sequence"/>
</dbReference>
<evidence type="ECO:0000256" key="1">
    <source>
        <dbReference type="SAM" id="MobiDB-lite"/>
    </source>
</evidence>
<dbReference type="AlphaFoldDB" id="A0A212AFN3"/>
<gene>
    <name evidence="2" type="ORF">CDV49_03365</name>
</gene>
<protein>
    <submittedName>
        <fullName evidence="2">Uncharacterized protein</fullName>
    </submittedName>
</protein>
<name>A0A212AFN3_9RHOB</name>
<dbReference type="EMBL" id="NIPW01000005">
    <property type="protein sequence ID" value="OWJ80322.1"/>
    <property type="molecule type" value="Genomic_DNA"/>
</dbReference>
<proteinExistence type="predicted"/>
<sequence length="63" mass="6854">MVNDFQSTTGQKTFFSRLLSATTGLRKPRLPCCDDPRKAPSSAGSQPDMSITSRNHRLNAGTV</sequence>